<accession>A0A5C7AL26</accession>
<dbReference type="RefSeq" id="WP_147137293.1">
    <property type="nucleotide sequence ID" value="NZ_VOSC01000030.1"/>
</dbReference>
<reference evidence="2" key="1">
    <citation type="submission" date="2019-08" db="EMBL/GenBank/DDBJ databases">
        <title>Seonamhaeicola sediminis sp. nov., isolated from marine sediment.</title>
        <authorList>
            <person name="Cao W.R."/>
        </authorList>
    </citation>
    <scope>NUCLEOTIDE SEQUENCE [LARGE SCALE GENOMIC DNA]</scope>
    <source>
        <strain evidence="2">Gy8</strain>
    </source>
</reference>
<comment type="caution">
    <text evidence="1">The sequence shown here is derived from an EMBL/GenBank/DDBJ whole genome shotgun (WGS) entry which is preliminary data.</text>
</comment>
<dbReference type="Proteomes" id="UP000321790">
    <property type="component" value="Unassembled WGS sequence"/>
</dbReference>
<gene>
    <name evidence="1" type="ORF">FUA26_13740</name>
</gene>
<evidence type="ECO:0000313" key="1">
    <source>
        <dbReference type="EMBL" id="TXE07275.1"/>
    </source>
</evidence>
<dbReference type="NCBIfam" id="NF040656">
    <property type="entry name" value="GHMP_GYDIA"/>
    <property type="match status" value="1"/>
</dbReference>
<keyword evidence="1" id="KW-0808">Transferase</keyword>
<sequence>MIKFNSNGKLLLTAEYVVLDGAKALAIPTKYGQNLIIKPTETPTINWCSFDEQKNIWFNGNFEINNNTLKPLQQNAVSDRIVQIFEAINKLNPTFLNIKSGYDIETHLEFPKNWGLGTSSTLINNLSKWTNINPYNLLKLTFGGSGYDIACAENSTPITYKINTESEFPLVEPVCFNPIFKEHLYFVYLNKKQNSRDGIAHYKAQNKSNLKTIILEINRITHEMLHCDNLKAFENLIDAHEHIIAKITNQIPAKDLYFNDFNGSIKSLGAWGGDFILATSVTNPESYFKSKGLTTVIPYSKMIL</sequence>
<organism evidence="1 2">
    <name type="scientific">Seonamhaeicola algicola</name>
    <dbReference type="NCBI Taxonomy" id="1719036"/>
    <lineage>
        <taxon>Bacteria</taxon>
        <taxon>Pseudomonadati</taxon>
        <taxon>Bacteroidota</taxon>
        <taxon>Flavobacteriia</taxon>
        <taxon>Flavobacteriales</taxon>
        <taxon>Flavobacteriaceae</taxon>
    </lineage>
</organism>
<proteinExistence type="predicted"/>
<keyword evidence="1" id="KW-0418">Kinase</keyword>
<protein>
    <submittedName>
        <fullName evidence="1">GHMP kinase</fullName>
    </submittedName>
</protein>
<dbReference type="InterPro" id="IPR020568">
    <property type="entry name" value="Ribosomal_Su5_D2-typ_SF"/>
</dbReference>
<dbReference type="InterPro" id="IPR047765">
    <property type="entry name" value="GHMP_GYDIA-like"/>
</dbReference>
<dbReference type="EMBL" id="VOSC01000030">
    <property type="protein sequence ID" value="TXE07275.1"/>
    <property type="molecule type" value="Genomic_DNA"/>
</dbReference>
<dbReference type="AlphaFoldDB" id="A0A5C7AL26"/>
<dbReference type="SUPFAM" id="SSF54211">
    <property type="entry name" value="Ribosomal protein S5 domain 2-like"/>
    <property type="match status" value="1"/>
</dbReference>
<dbReference type="Gene3D" id="3.30.230.10">
    <property type="match status" value="1"/>
</dbReference>
<keyword evidence="2" id="KW-1185">Reference proteome</keyword>
<dbReference type="InterPro" id="IPR014721">
    <property type="entry name" value="Ribsml_uS5_D2-typ_fold_subgr"/>
</dbReference>
<name>A0A5C7AL26_9FLAO</name>
<dbReference type="OrthoDB" id="5288719at2"/>
<evidence type="ECO:0000313" key="2">
    <source>
        <dbReference type="Proteomes" id="UP000321790"/>
    </source>
</evidence>
<dbReference type="GO" id="GO:0016301">
    <property type="term" value="F:kinase activity"/>
    <property type="evidence" value="ECO:0007669"/>
    <property type="project" value="UniProtKB-KW"/>
</dbReference>